<name>A0ABN7SB61_OIKDI</name>
<evidence type="ECO:0000256" key="4">
    <source>
        <dbReference type="SAM" id="Phobius"/>
    </source>
</evidence>
<feature type="compositionally biased region" description="Basic and acidic residues" evidence="3">
    <location>
        <begin position="481"/>
        <end position="501"/>
    </location>
</feature>
<organism evidence="5 6">
    <name type="scientific">Oikopleura dioica</name>
    <name type="common">Tunicate</name>
    <dbReference type="NCBI Taxonomy" id="34765"/>
    <lineage>
        <taxon>Eukaryota</taxon>
        <taxon>Metazoa</taxon>
        <taxon>Chordata</taxon>
        <taxon>Tunicata</taxon>
        <taxon>Appendicularia</taxon>
        <taxon>Copelata</taxon>
        <taxon>Oikopleuridae</taxon>
        <taxon>Oikopleura</taxon>
    </lineage>
</organism>
<dbReference type="Gene3D" id="3.80.10.10">
    <property type="entry name" value="Ribonuclease Inhibitor"/>
    <property type="match status" value="2"/>
</dbReference>
<keyword evidence="2" id="KW-0677">Repeat</keyword>
<dbReference type="EMBL" id="OU015569">
    <property type="protein sequence ID" value="CAG5097022.1"/>
    <property type="molecule type" value="Genomic_DNA"/>
</dbReference>
<dbReference type="Pfam" id="PF00560">
    <property type="entry name" value="LRR_1"/>
    <property type="match status" value="1"/>
</dbReference>
<dbReference type="InterPro" id="IPR001611">
    <property type="entry name" value="Leu-rich_rpt"/>
</dbReference>
<evidence type="ECO:0000256" key="3">
    <source>
        <dbReference type="SAM" id="MobiDB-lite"/>
    </source>
</evidence>
<sequence>MKYALIPLLFISRSQQKSCESVTRIKKYYEDPLVPKDKEPSKFVKCEFCCCDGQSGQKECSNRDEDWERILPESDLRSFHHLYMDRSGLESVPAFPNDNRLVELWARFNKISVLDVSKLKPLTMLRLINLQGNSINSTAGLGTMESVEVLELPVNAFASISKETFASFPELRNLSLSTNQLMEISIDAFDRTPKIQQLILRRNNLRAQELSGVLKLPELVKLDLSDNLISFIDRPLFGALVKLQYLDLSGNHMNFISIDSFFGLKNLIHLDISDNWFVHVTPDSFDELAFNTTIDISVNPLICDCAQQSFVSWLRLQSSRVSNVEQLQCMAGGDEKSRERAYSRLISLEGPLCDAMEKIKVAIIAPAAVLGLIIFIALIACIKRKIFSETKEIEEFEQNQRNREMAEDLGSLADEAAMPASVMPQLNPDLMANRPEVMGAVRENQLLAMGMDPLHARIQATRGTRDMSNAAGYSSSAYGSEDEKPRRIQRPDLNARRRQSDDSDDEDPRERRMPRGAGF</sequence>
<evidence type="ECO:0000256" key="2">
    <source>
        <dbReference type="ARBA" id="ARBA00022737"/>
    </source>
</evidence>
<accession>A0ABN7SB61</accession>
<evidence type="ECO:0000313" key="6">
    <source>
        <dbReference type="Proteomes" id="UP001158576"/>
    </source>
</evidence>
<evidence type="ECO:0000256" key="1">
    <source>
        <dbReference type="ARBA" id="ARBA00022614"/>
    </source>
</evidence>
<dbReference type="Proteomes" id="UP001158576">
    <property type="component" value="Chromosome XSR"/>
</dbReference>
<keyword evidence="6" id="KW-1185">Reference proteome</keyword>
<keyword evidence="4" id="KW-0812">Transmembrane</keyword>
<dbReference type="InterPro" id="IPR003591">
    <property type="entry name" value="Leu-rich_rpt_typical-subtyp"/>
</dbReference>
<gene>
    <name evidence="5" type="ORF">OKIOD_LOCUS6453</name>
</gene>
<keyword evidence="1" id="KW-0433">Leucine-rich repeat</keyword>
<dbReference type="PANTHER" id="PTHR24366:SF170">
    <property type="entry name" value="RE50361P"/>
    <property type="match status" value="1"/>
</dbReference>
<evidence type="ECO:0000313" key="5">
    <source>
        <dbReference type="EMBL" id="CAG5097022.1"/>
    </source>
</evidence>
<keyword evidence="4" id="KW-1133">Transmembrane helix</keyword>
<dbReference type="SUPFAM" id="SSF52058">
    <property type="entry name" value="L domain-like"/>
    <property type="match status" value="1"/>
</dbReference>
<dbReference type="Pfam" id="PF13855">
    <property type="entry name" value="LRR_8"/>
    <property type="match status" value="2"/>
</dbReference>
<protein>
    <submittedName>
        <fullName evidence="5">Oidioi.mRNA.OKI2018_I69.XSR.g14895.t1.cds</fullName>
    </submittedName>
</protein>
<feature type="region of interest" description="Disordered" evidence="3">
    <location>
        <begin position="462"/>
        <end position="519"/>
    </location>
</feature>
<feature type="transmembrane region" description="Helical" evidence="4">
    <location>
        <begin position="361"/>
        <end position="382"/>
    </location>
</feature>
<keyword evidence="4" id="KW-0472">Membrane</keyword>
<feature type="compositionally biased region" description="Low complexity" evidence="3">
    <location>
        <begin position="470"/>
        <end position="479"/>
    </location>
</feature>
<dbReference type="InterPro" id="IPR032675">
    <property type="entry name" value="LRR_dom_sf"/>
</dbReference>
<proteinExistence type="predicted"/>
<dbReference type="SMART" id="SM00369">
    <property type="entry name" value="LRR_TYP"/>
    <property type="match status" value="5"/>
</dbReference>
<dbReference type="PANTHER" id="PTHR24366">
    <property type="entry name" value="IG(IMMUNOGLOBULIN) AND LRR(LEUCINE RICH REPEAT) DOMAINS"/>
    <property type="match status" value="1"/>
</dbReference>
<reference evidence="5 6" key="1">
    <citation type="submission" date="2021-04" db="EMBL/GenBank/DDBJ databases">
        <authorList>
            <person name="Bliznina A."/>
        </authorList>
    </citation>
    <scope>NUCLEOTIDE SEQUENCE [LARGE SCALE GENOMIC DNA]</scope>
</reference>